<dbReference type="InterPro" id="IPR010071">
    <property type="entry name" value="AA_adenyl_dom"/>
</dbReference>
<dbReference type="SUPFAM" id="SSF56801">
    <property type="entry name" value="Acetyl-CoA synthetase-like"/>
    <property type="match status" value="1"/>
</dbReference>
<dbReference type="InterPro" id="IPR045851">
    <property type="entry name" value="AMP-bd_C_sf"/>
</dbReference>
<evidence type="ECO:0000313" key="4">
    <source>
        <dbReference type="Proteomes" id="UP000034838"/>
    </source>
</evidence>
<dbReference type="GO" id="GO:0005737">
    <property type="term" value="C:cytoplasm"/>
    <property type="evidence" value="ECO:0007669"/>
    <property type="project" value="TreeGrafter"/>
</dbReference>
<keyword evidence="4" id="KW-1185">Reference proteome</keyword>
<dbReference type="InterPro" id="IPR000873">
    <property type="entry name" value="AMP-dep_synth/lig_dom"/>
</dbReference>
<evidence type="ECO:0000259" key="1">
    <source>
        <dbReference type="Pfam" id="PF00501"/>
    </source>
</evidence>
<evidence type="ECO:0008006" key="5">
    <source>
        <dbReference type="Google" id="ProtNLM"/>
    </source>
</evidence>
<protein>
    <recommendedName>
        <fullName evidence="5">Amino acid adenylation domain-containing protein</fullName>
    </recommendedName>
</protein>
<dbReference type="InterPro" id="IPR020845">
    <property type="entry name" value="AMP-binding_CS"/>
</dbReference>
<dbReference type="RefSeq" id="WP_046418542.1">
    <property type="nucleotide sequence ID" value="NZ_LBDA02000019.1"/>
</dbReference>
<feature type="domain" description="AMP-binding enzyme C-terminal" evidence="2">
    <location>
        <begin position="423"/>
        <end position="499"/>
    </location>
</feature>
<dbReference type="PROSITE" id="PS00455">
    <property type="entry name" value="AMP_BINDING"/>
    <property type="match status" value="1"/>
</dbReference>
<organism evidence="3 4">
    <name type="scientific">Streptomyces malaysiense</name>
    <dbReference type="NCBI Taxonomy" id="1428626"/>
    <lineage>
        <taxon>Bacteria</taxon>
        <taxon>Bacillati</taxon>
        <taxon>Actinomycetota</taxon>
        <taxon>Actinomycetes</taxon>
        <taxon>Kitasatosporales</taxon>
        <taxon>Streptomycetaceae</taxon>
        <taxon>Streptomyces</taxon>
    </lineage>
</organism>
<dbReference type="PANTHER" id="PTHR45527:SF1">
    <property type="entry name" value="FATTY ACID SYNTHASE"/>
    <property type="match status" value="1"/>
</dbReference>
<name>A0A1J4Q3W1_9ACTN</name>
<comment type="caution">
    <text evidence="3">The sequence shown here is derived from an EMBL/GenBank/DDBJ whole genome shotgun (WGS) entry which is preliminary data.</text>
</comment>
<dbReference type="Gene3D" id="3.40.50.12780">
    <property type="entry name" value="N-terminal domain of ligase-like"/>
    <property type="match status" value="1"/>
</dbReference>
<dbReference type="Pfam" id="PF00501">
    <property type="entry name" value="AMP-binding"/>
    <property type="match status" value="1"/>
</dbReference>
<dbReference type="NCBIfam" id="TIGR01733">
    <property type="entry name" value="AA-adenyl-dom"/>
    <property type="match status" value="1"/>
</dbReference>
<gene>
    <name evidence="3" type="ORF">VT52_010305</name>
</gene>
<dbReference type="Gene3D" id="3.30.300.30">
    <property type="match status" value="1"/>
</dbReference>
<dbReference type="EMBL" id="LBDA02000019">
    <property type="protein sequence ID" value="OIK27673.1"/>
    <property type="molecule type" value="Genomic_DNA"/>
</dbReference>
<dbReference type="GO" id="GO:0031177">
    <property type="term" value="F:phosphopantetheine binding"/>
    <property type="evidence" value="ECO:0007669"/>
    <property type="project" value="TreeGrafter"/>
</dbReference>
<accession>A0A1J4Q3W1</accession>
<reference evidence="3" key="1">
    <citation type="submission" date="2016-10" db="EMBL/GenBank/DDBJ databases">
        <title>Genome sequence of Streptomyces malaysiense MUSC 136.</title>
        <authorList>
            <person name="Lee L.-H."/>
            <person name="Ser H.-L."/>
        </authorList>
    </citation>
    <scope>NUCLEOTIDE SEQUENCE [LARGE SCALE GENOMIC DNA]</scope>
    <source>
        <strain evidence="3">MUSC 136</strain>
    </source>
</reference>
<dbReference type="InterPro" id="IPR042099">
    <property type="entry name" value="ANL_N_sf"/>
</dbReference>
<proteinExistence type="predicted"/>
<dbReference type="Pfam" id="PF13193">
    <property type="entry name" value="AMP-binding_C"/>
    <property type="match status" value="1"/>
</dbReference>
<dbReference type="InterPro" id="IPR025110">
    <property type="entry name" value="AMP-bd_C"/>
</dbReference>
<evidence type="ECO:0000313" key="3">
    <source>
        <dbReference type="EMBL" id="OIK27673.1"/>
    </source>
</evidence>
<dbReference type="AlphaFoldDB" id="A0A1J4Q3W1"/>
<dbReference type="GO" id="GO:0043041">
    <property type="term" value="P:amino acid activation for nonribosomal peptide biosynthetic process"/>
    <property type="evidence" value="ECO:0007669"/>
    <property type="project" value="TreeGrafter"/>
</dbReference>
<evidence type="ECO:0000259" key="2">
    <source>
        <dbReference type="Pfam" id="PF13193"/>
    </source>
</evidence>
<dbReference type="PANTHER" id="PTHR45527">
    <property type="entry name" value="NONRIBOSOMAL PEPTIDE SYNTHETASE"/>
    <property type="match status" value="1"/>
</dbReference>
<sequence>MGVGLIHRAVAHRARTRPDALAVVDGSTRLDYATLDAAADAWAAGLAAAGAGPGTLVPVLLPRSARLYVALLAVLKCGAGYAALDPRWPRERVESVLGQLGGPVLVTDLDGTPGETSGKRFGRWPVWQPPAVVTGSAQAAARNGAGTFAAYDGSPEVPATVFFTSGTSGAPKGVVSPHAATTRLFTADGPLAFGPGTVMMQAAPASWDAFSLELWGTLTTGGTCVTAAEDYLLPDTLRHLIDTCAVDTAWLTSSLFNLFTEIDPDCFRGLRGLYIGGERLSAAHVGRFLAAHPGIRLFNGYGPVESCVFATVHPVTAADCAPEHGVPIGRPVPGTRVRVLDGTGRECPAGVTGELCVGGAGLALGYLGDPDLTAARFTEHPADGTRLYRTGDHGLQDADGVFHFTGRTDRQVKIRGYRIEPEEIEAHAAGLPGITHCVAVPVPGRLGNYDRLALFYTSAAEADEDPVLLRRSLSLRLPAHAVPDVVRRVERLPVTANGKVDRSELLATLTD</sequence>
<dbReference type="GO" id="GO:0044550">
    <property type="term" value="P:secondary metabolite biosynthetic process"/>
    <property type="evidence" value="ECO:0007669"/>
    <property type="project" value="TreeGrafter"/>
</dbReference>
<feature type="domain" description="AMP-dependent synthetase/ligase" evidence="1">
    <location>
        <begin position="11"/>
        <end position="367"/>
    </location>
</feature>
<dbReference type="Proteomes" id="UP000034838">
    <property type="component" value="Unassembled WGS sequence"/>
</dbReference>